<feature type="compositionally biased region" description="Gly residues" evidence="5">
    <location>
        <begin position="276"/>
        <end position="290"/>
    </location>
</feature>
<keyword evidence="4" id="KW-0067">ATP-binding</keyword>
<feature type="compositionally biased region" description="Basic and acidic residues" evidence="5">
    <location>
        <begin position="208"/>
        <end position="217"/>
    </location>
</feature>
<evidence type="ECO:0000313" key="7">
    <source>
        <dbReference type="EMBL" id="QEH32322.1"/>
    </source>
</evidence>
<proteinExistence type="predicted"/>
<evidence type="ECO:0000313" key="8">
    <source>
        <dbReference type="Proteomes" id="UP000324233"/>
    </source>
</evidence>
<dbReference type="Gene3D" id="1.10.510.10">
    <property type="entry name" value="Transferase(Phosphotransferase) domain 1"/>
    <property type="match status" value="1"/>
</dbReference>
<evidence type="ECO:0000259" key="6">
    <source>
        <dbReference type="PROSITE" id="PS50011"/>
    </source>
</evidence>
<dbReference type="InterPro" id="IPR008271">
    <property type="entry name" value="Ser/Thr_kinase_AS"/>
</dbReference>
<dbReference type="PROSITE" id="PS50011">
    <property type="entry name" value="PROTEIN_KINASE_DOM"/>
    <property type="match status" value="1"/>
</dbReference>
<dbReference type="Pfam" id="PF00069">
    <property type="entry name" value="Pkinase"/>
    <property type="match status" value="1"/>
</dbReference>
<organism evidence="7 8">
    <name type="scientific">Aquisphaera giovannonii</name>
    <dbReference type="NCBI Taxonomy" id="406548"/>
    <lineage>
        <taxon>Bacteria</taxon>
        <taxon>Pseudomonadati</taxon>
        <taxon>Planctomycetota</taxon>
        <taxon>Planctomycetia</taxon>
        <taxon>Isosphaerales</taxon>
        <taxon>Isosphaeraceae</taxon>
        <taxon>Aquisphaera</taxon>
    </lineage>
</organism>
<feature type="domain" description="Protein kinase" evidence="6">
    <location>
        <begin position="39"/>
        <end position="298"/>
    </location>
</feature>
<evidence type="ECO:0000256" key="3">
    <source>
        <dbReference type="ARBA" id="ARBA00022777"/>
    </source>
</evidence>
<keyword evidence="2" id="KW-0547">Nucleotide-binding</keyword>
<dbReference type="PANTHER" id="PTHR43289">
    <property type="entry name" value="MITOGEN-ACTIVATED PROTEIN KINASE KINASE KINASE 20-RELATED"/>
    <property type="match status" value="1"/>
</dbReference>
<keyword evidence="8" id="KW-1185">Reference proteome</keyword>
<evidence type="ECO:0000256" key="5">
    <source>
        <dbReference type="SAM" id="MobiDB-lite"/>
    </source>
</evidence>
<dbReference type="GO" id="GO:0004674">
    <property type="term" value="F:protein serine/threonine kinase activity"/>
    <property type="evidence" value="ECO:0007669"/>
    <property type="project" value="UniProtKB-EC"/>
</dbReference>
<keyword evidence="3 7" id="KW-0418">Kinase</keyword>
<feature type="region of interest" description="Disordered" evidence="5">
    <location>
        <begin position="196"/>
        <end position="217"/>
    </location>
</feature>
<dbReference type="PANTHER" id="PTHR43289:SF6">
    <property type="entry name" value="SERINE_THREONINE-PROTEIN KINASE NEKL-3"/>
    <property type="match status" value="1"/>
</dbReference>
<feature type="region of interest" description="Disordered" evidence="5">
    <location>
        <begin position="269"/>
        <end position="298"/>
    </location>
</feature>
<evidence type="ECO:0000256" key="2">
    <source>
        <dbReference type="ARBA" id="ARBA00022741"/>
    </source>
</evidence>
<sequence length="298" mass="31837">MSIIPMKHGDYRSETDSQRTTAPERGGAEAGDPARVGRYRVVRRLGQGGFGRVYLAHDDDLDRPVAIRVPNPDRVASPGDVEAYLAEARALARLSHPSIVPVYDFGRTEDGLCHVVSKYIDGSDLAERLRGRPPSTRESVEPAAAVAEALHHAHTRGLVHRDVKPGNILIDASGQPRVADFGLALKDEDYGKGARLAGTPSYMSPEQARGEGHRVDGRSDLFSLGVVREQPRMRPGRPGHGRIRAVAARPRGEPARTSSARDLYGIVPARRPAPGAIGGPGGGAGTCGGGGRDRHESR</sequence>
<dbReference type="EC" id="2.7.11.1" evidence="7"/>
<dbReference type="CDD" id="cd14014">
    <property type="entry name" value="STKc_PknB_like"/>
    <property type="match status" value="1"/>
</dbReference>
<dbReference type="GO" id="GO:0005524">
    <property type="term" value="F:ATP binding"/>
    <property type="evidence" value="ECO:0007669"/>
    <property type="project" value="UniProtKB-KW"/>
</dbReference>
<dbReference type="KEGG" id="agv:OJF2_07920"/>
<dbReference type="InterPro" id="IPR011009">
    <property type="entry name" value="Kinase-like_dom_sf"/>
</dbReference>
<keyword evidence="1 7" id="KW-0808">Transferase</keyword>
<gene>
    <name evidence="7" type="primary">prkC_8</name>
    <name evidence="7" type="ORF">OJF2_07920</name>
</gene>
<accession>A0A5B9VVQ2</accession>
<feature type="compositionally biased region" description="Basic and acidic residues" evidence="5">
    <location>
        <begin position="7"/>
        <end position="17"/>
    </location>
</feature>
<dbReference type="InterPro" id="IPR000719">
    <property type="entry name" value="Prot_kinase_dom"/>
</dbReference>
<evidence type="ECO:0000256" key="1">
    <source>
        <dbReference type="ARBA" id="ARBA00022679"/>
    </source>
</evidence>
<dbReference type="AlphaFoldDB" id="A0A5B9VVQ2"/>
<protein>
    <submittedName>
        <fullName evidence="7">Serine/threonine-protein kinase PrkC</fullName>
        <ecNumber evidence="7">2.7.11.1</ecNumber>
    </submittedName>
</protein>
<reference evidence="7 8" key="1">
    <citation type="submission" date="2019-08" db="EMBL/GenBank/DDBJ databases">
        <title>Deep-cultivation of Planctomycetes and their phenomic and genomic characterization uncovers novel biology.</title>
        <authorList>
            <person name="Wiegand S."/>
            <person name="Jogler M."/>
            <person name="Boedeker C."/>
            <person name="Pinto D."/>
            <person name="Vollmers J."/>
            <person name="Rivas-Marin E."/>
            <person name="Kohn T."/>
            <person name="Peeters S.H."/>
            <person name="Heuer A."/>
            <person name="Rast P."/>
            <person name="Oberbeckmann S."/>
            <person name="Bunk B."/>
            <person name="Jeske O."/>
            <person name="Meyerdierks A."/>
            <person name="Storesund J.E."/>
            <person name="Kallscheuer N."/>
            <person name="Luecker S."/>
            <person name="Lage O.M."/>
            <person name="Pohl T."/>
            <person name="Merkel B.J."/>
            <person name="Hornburger P."/>
            <person name="Mueller R.-W."/>
            <person name="Bruemmer F."/>
            <person name="Labrenz M."/>
            <person name="Spormann A.M."/>
            <person name="Op den Camp H."/>
            <person name="Overmann J."/>
            <person name="Amann R."/>
            <person name="Jetten M.S.M."/>
            <person name="Mascher T."/>
            <person name="Medema M.H."/>
            <person name="Devos D.P."/>
            <person name="Kaster A.-K."/>
            <person name="Ovreas L."/>
            <person name="Rohde M."/>
            <person name="Galperin M.Y."/>
            <person name="Jogler C."/>
        </authorList>
    </citation>
    <scope>NUCLEOTIDE SEQUENCE [LARGE SCALE GENOMIC DNA]</scope>
    <source>
        <strain evidence="7 8">OJF2</strain>
    </source>
</reference>
<dbReference type="RefSeq" id="WP_246196370.1">
    <property type="nucleotide sequence ID" value="NZ_CP042997.1"/>
</dbReference>
<feature type="region of interest" description="Disordered" evidence="5">
    <location>
        <begin position="1"/>
        <end position="33"/>
    </location>
</feature>
<dbReference type="PROSITE" id="PS00108">
    <property type="entry name" value="PROTEIN_KINASE_ST"/>
    <property type="match status" value="1"/>
</dbReference>
<dbReference type="SMART" id="SM00220">
    <property type="entry name" value="S_TKc"/>
    <property type="match status" value="1"/>
</dbReference>
<evidence type="ECO:0000256" key="4">
    <source>
        <dbReference type="ARBA" id="ARBA00022840"/>
    </source>
</evidence>
<name>A0A5B9VVQ2_9BACT</name>
<dbReference type="SUPFAM" id="SSF56112">
    <property type="entry name" value="Protein kinase-like (PK-like)"/>
    <property type="match status" value="1"/>
</dbReference>
<dbReference type="EMBL" id="CP042997">
    <property type="protein sequence ID" value="QEH32322.1"/>
    <property type="molecule type" value="Genomic_DNA"/>
</dbReference>
<dbReference type="Proteomes" id="UP000324233">
    <property type="component" value="Chromosome"/>
</dbReference>